<dbReference type="GO" id="GO:0003755">
    <property type="term" value="F:peptidyl-prolyl cis-trans isomerase activity"/>
    <property type="evidence" value="ECO:0007669"/>
    <property type="project" value="UniProtKB-EC"/>
</dbReference>
<dbReference type="EC" id="5.2.1.8" evidence="2"/>
<dbReference type="Proteomes" id="UP000672027">
    <property type="component" value="Chromosome"/>
</dbReference>
<dbReference type="EMBL" id="CP072800">
    <property type="protein sequence ID" value="QTR50097.1"/>
    <property type="molecule type" value="Genomic_DNA"/>
</dbReference>
<comment type="subcellular location">
    <subcellularLocation>
        <location evidence="2">Periplasm</location>
    </subcellularLocation>
    <text evidence="2">Is capable of associating with the outer membrane.</text>
</comment>
<reference evidence="5 6" key="1">
    <citation type="submission" date="2021-04" db="EMBL/GenBank/DDBJ databases">
        <title>Genomics, taxonomy and metabolism of representatives of sulfur bacteria of the genus Thiothrix: Thiothrix fructosivorans QT, Thiothrix unzii A1T and three new species, Thiothrix subterranea sp. nov., Thiothrix litoralis sp. nov. and 'Candidatus Thiothrix anitrata' sp. nov.</title>
        <authorList>
            <person name="Ravin N.V."/>
            <person name="Smolyakov D."/>
            <person name="Rudenko T.S."/>
            <person name="Mardanov A.V."/>
            <person name="Beletsky A.V."/>
            <person name="Markov N.D."/>
            <person name="Fomenkov A.I."/>
            <person name="Roberts R.J."/>
            <person name="Karnachuk O.V."/>
            <person name="Novikov A."/>
            <person name="Grabovich M.Y."/>
        </authorList>
    </citation>
    <scope>NUCLEOTIDE SEQUENCE [LARGE SCALE GENOMIC DNA]</scope>
    <source>
        <strain evidence="5 6">A52</strain>
    </source>
</reference>
<feature type="signal peptide" evidence="2">
    <location>
        <begin position="1"/>
        <end position="31"/>
    </location>
</feature>
<protein>
    <recommendedName>
        <fullName evidence="2">Chaperone SurA</fullName>
    </recommendedName>
    <alternativeName>
        <fullName evidence="2">Peptidyl-prolyl cis-trans isomerase SurA</fullName>
        <shortName evidence="2">PPIase SurA</shortName>
        <ecNumber evidence="2">5.2.1.8</ecNumber>
    </alternativeName>
    <alternativeName>
        <fullName evidence="2">Rotamase SurA</fullName>
    </alternativeName>
</protein>
<evidence type="ECO:0000313" key="6">
    <source>
        <dbReference type="Proteomes" id="UP000672027"/>
    </source>
</evidence>
<keyword evidence="1 2" id="KW-0732">Signal</keyword>
<feature type="chain" id="PRO_5044916054" description="Chaperone SurA" evidence="2">
    <location>
        <begin position="32"/>
        <end position="391"/>
    </location>
</feature>
<dbReference type="SUPFAM" id="SSF54534">
    <property type="entry name" value="FKBP-like"/>
    <property type="match status" value="2"/>
</dbReference>
<dbReference type="Gene3D" id="3.10.50.40">
    <property type="match status" value="2"/>
</dbReference>
<evidence type="ECO:0000256" key="3">
    <source>
        <dbReference type="PROSITE-ProRule" id="PRU00278"/>
    </source>
</evidence>
<dbReference type="PROSITE" id="PS50198">
    <property type="entry name" value="PPIC_PPIASE_2"/>
    <property type="match status" value="2"/>
</dbReference>
<dbReference type="RefSeq" id="WP_210227007.1">
    <property type="nucleotide sequence ID" value="NZ_CP072800.1"/>
</dbReference>
<keyword evidence="2 3" id="KW-0413">Isomerase</keyword>
<dbReference type="Gene3D" id="1.10.4030.10">
    <property type="entry name" value="Porin chaperone SurA, peptide-binding domain"/>
    <property type="match status" value="1"/>
</dbReference>
<proteinExistence type="inferred from homology"/>
<sequence precursor="true">MALVTYCKTAFTAMNKAWLLLVLTITPLVQAAEDVAIDQIAAVVNDDSVLMSEAQQRMNTRQLSLRQAVDELVLERLQLQQAKDKGIPEGDPQAVISALRAQMLKNSVKVSDQEVAELIASQSDTVTKGESYHLQHILLATPAGVSADQANQTRERAEQVRHRLLAGEDFAQLAKTTSDSHAAKQGGDLGWQAAVNLPASFIRALALLKTGDISEVIRDDSGFHLLKLLEREGGKRKMAENIRTRHILVSTTTRDETVAKQKIDDLYQQAMQGASFAQLAKAHSDDPGSAAKGGDLGWVTPGKTVPEFEQVMAQTPPNTLSQPFKTSFGWHILQVLARQPVDQTVDSLRDKAGDFLAERKAEEQYQAWLQGLRSKAFIEYRIPSDNNLQLH</sequence>
<comment type="domain">
    <text evidence="2">The PPIase activity resides only in the second parvulin domain. The N-terminal region and the C-terminal tail are necessary and sufficient for the chaperone activity of SurA. The PPIase activity is dispensable for SurA to function as a chaperone. The N-terminal region and the C-terminal tail are also required for porin recognition.</text>
</comment>
<dbReference type="PANTHER" id="PTHR47637">
    <property type="entry name" value="CHAPERONE SURA"/>
    <property type="match status" value="1"/>
</dbReference>
<keyword evidence="2 3" id="KW-0697">Rotamase</keyword>
<feature type="domain" description="PpiC" evidence="4">
    <location>
        <begin position="239"/>
        <end position="337"/>
    </location>
</feature>
<dbReference type="InterPro" id="IPR000297">
    <property type="entry name" value="PPIase_PpiC"/>
</dbReference>
<dbReference type="InterPro" id="IPR027304">
    <property type="entry name" value="Trigger_fact/SurA_dom_sf"/>
</dbReference>
<dbReference type="PANTHER" id="PTHR47637:SF1">
    <property type="entry name" value="CHAPERONE SURA"/>
    <property type="match status" value="1"/>
</dbReference>
<gene>
    <name evidence="2" type="primary">surA</name>
    <name evidence="5" type="ORF">J8380_00490</name>
</gene>
<evidence type="ECO:0000256" key="2">
    <source>
        <dbReference type="HAMAP-Rule" id="MF_01183"/>
    </source>
</evidence>
<dbReference type="HAMAP" id="MF_01183">
    <property type="entry name" value="Chaperone_SurA"/>
    <property type="match status" value="1"/>
</dbReference>
<dbReference type="SUPFAM" id="SSF109998">
    <property type="entry name" value="Triger factor/SurA peptide-binding domain-like"/>
    <property type="match status" value="1"/>
</dbReference>
<name>A0ABX7X3W8_9GAMM</name>
<dbReference type="PROSITE" id="PS01096">
    <property type="entry name" value="PPIC_PPIASE_1"/>
    <property type="match status" value="1"/>
</dbReference>
<feature type="domain" description="PpiC" evidence="4">
    <location>
        <begin position="129"/>
        <end position="230"/>
    </location>
</feature>
<keyword evidence="2" id="KW-0143">Chaperone</keyword>
<comment type="catalytic activity">
    <reaction evidence="2">
        <text>[protein]-peptidylproline (omega=180) = [protein]-peptidylproline (omega=0)</text>
        <dbReference type="Rhea" id="RHEA:16237"/>
        <dbReference type="Rhea" id="RHEA-COMP:10747"/>
        <dbReference type="Rhea" id="RHEA-COMP:10748"/>
        <dbReference type="ChEBI" id="CHEBI:83833"/>
        <dbReference type="ChEBI" id="CHEBI:83834"/>
        <dbReference type="EC" id="5.2.1.8"/>
    </reaction>
</comment>
<comment type="function">
    <text evidence="2">Chaperone involved in the correct folding and assembly of outer membrane proteins. Recognizes specific patterns of aromatic residues and the orientation of their side chains, which are found more frequently in integral outer membrane proteins. May act in both early periplasmic and late outer membrane-associated steps of protein maturation.</text>
</comment>
<evidence type="ECO:0000256" key="1">
    <source>
        <dbReference type="ARBA" id="ARBA00022729"/>
    </source>
</evidence>
<keyword evidence="2" id="KW-0677">Repeat</keyword>
<dbReference type="InterPro" id="IPR023034">
    <property type="entry name" value="PPIase_SurA"/>
</dbReference>
<dbReference type="Pfam" id="PF00639">
    <property type="entry name" value="Rotamase"/>
    <property type="match status" value="1"/>
</dbReference>
<evidence type="ECO:0000259" key="4">
    <source>
        <dbReference type="PROSITE" id="PS50198"/>
    </source>
</evidence>
<dbReference type="InterPro" id="IPR050280">
    <property type="entry name" value="OMP_Chaperone_SurA"/>
</dbReference>
<keyword evidence="2" id="KW-0574">Periplasm</keyword>
<dbReference type="InterPro" id="IPR023058">
    <property type="entry name" value="PPIase_PpiC_CS"/>
</dbReference>
<dbReference type="Pfam" id="PF13616">
    <property type="entry name" value="Rotamase_3"/>
    <property type="match status" value="1"/>
</dbReference>
<accession>A0ABX7X3W8</accession>
<dbReference type="InterPro" id="IPR046357">
    <property type="entry name" value="PPIase_dom_sf"/>
</dbReference>
<organism evidence="5 6">
    <name type="scientific">Candidatus Thiothrix anitrata</name>
    <dbReference type="NCBI Taxonomy" id="2823902"/>
    <lineage>
        <taxon>Bacteria</taxon>
        <taxon>Pseudomonadati</taxon>
        <taxon>Pseudomonadota</taxon>
        <taxon>Gammaproteobacteria</taxon>
        <taxon>Thiotrichales</taxon>
        <taxon>Thiotrichaceae</taxon>
        <taxon>Thiothrix</taxon>
    </lineage>
</organism>
<evidence type="ECO:0000313" key="5">
    <source>
        <dbReference type="EMBL" id="QTR50097.1"/>
    </source>
</evidence>
<keyword evidence="6" id="KW-1185">Reference proteome</keyword>